<evidence type="ECO:0000313" key="3">
    <source>
        <dbReference type="EMBL" id="TFU16005.1"/>
    </source>
</evidence>
<protein>
    <recommendedName>
        <fullName evidence="5">Conjugal transfer protein TrbL</fullName>
    </recommendedName>
</protein>
<keyword evidence="2" id="KW-0472">Membrane</keyword>
<evidence type="ECO:0000256" key="2">
    <source>
        <dbReference type="SAM" id="Phobius"/>
    </source>
</evidence>
<evidence type="ECO:0008006" key="5">
    <source>
        <dbReference type="Google" id="ProtNLM"/>
    </source>
</evidence>
<accession>A0ABY2K5V1</accession>
<organism evidence="3 4">
    <name type="scientific">Thermus tengchongensis</name>
    <dbReference type="NCBI Taxonomy" id="1214928"/>
    <lineage>
        <taxon>Bacteria</taxon>
        <taxon>Thermotogati</taxon>
        <taxon>Deinococcota</taxon>
        <taxon>Deinococci</taxon>
        <taxon>Thermales</taxon>
        <taxon>Thermaceae</taxon>
        <taxon>Thermus</taxon>
    </lineage>
</organism>
<feature type="transmembrane region" description="Helical" evidence="2">
    <location>
        <begin position="212"/>
        <end position="239"/>
    </location>
</feature>
<feature type="transmembrane region" description="Helical" evidence="2">
    <location>
        <begin position="399"/>
        <end position="421"/>
    </location>
</feature>
<evidence type="ECO:0000256" key="1">
    <source>
        <dbReference type="SAM" id="MobiDB-lite"/>
    </source>
</evidence>
<keyword evidence="4" id="KW-1185">Reference proteome</keyword>
<feature type="compositionally biased region" description="Basic and acidic residues" evidence="1">
    <location>
        <begin position="600"/>
        <end position="613"/>
    </location>
</feature>
<reference evidence="3 4" key="1">
    <citation type="submission" date="2019-03" db="EMBL/GenBank/DDBJ databases">
        <title>Thermus tengchongensis species for the arsenic transformation mechanism.</title>
        <authorList>
            <person name="Yuan G.C."/>
        </authorList>
    </citation>
    <scope>NUCLEOTIDE SEQUENCE [LARGE SCALE GENOMIC DNA]</scope>
    <source>
        <strain evidence="3 4">15Y</strain>
    </source>
</reference>
<comment type="caution">
    <text evidence="3">The sequence shown here is derived from an EMBL/GenBank/DDBJ whole genome shotgun (WGS) entry which is preliminary data.</text>
</comment>
<feature type="transmembrane region" description="Helical" evidence="2">
    <location>
        <begin position="427"/>
        <end position="449"/>
    </location>
</feature>
<dbReference type="Proteomes" id="UP000297244">
    <property type="component" value="Unassembled WGS sequence"/>
</dbReference>
<feature type="compositionally biased region" description="Basic and acidic residues" evidence="1">
    <location>
        <begin position="572"/>
        <end position="581"/>
    </location>
</feature>
<feature type="region of interest" description="Disordered" evidence="1">
    <location>
        <begin position="547"/>
        <end position="613"/>
    </location>
</feature>
<dbReference type="RefSeq" id="WP_135343475.1">
    <property type="nucleotide sequence ID" value="NZ_ML214246.1"/>
</dbReference>
<name>A0ABY2K5V1_9DEIN</name>
<dbReference type="EMBL" id="SKBL01000010">
    <property type="protein sequence ID" value="TFU16005.1"/>
    <property type="molecule type" value="Genomic_DNA"/>
</dbReference>
<gene>
    <name evidence="3" type="ORF">E0489_07585</name>
</gene>
<sequence length="613" mass="64359">MRRALLPKGWGARLLALLPFLFLLALADPPPPPQGQIDQGVRDFLTGILNAMLNLNDWIALFKASLRDFQAGAYTIGRSLIVVGLIWSLIRAVYYGSLEEVLGAMARVVLAGGFLWFGEVLDESFGGTQGVYYAVTNTFRTELADAMTEAANNLKALGAVINPLFTIVAIVEAGVVHLVGTGLNDGTNMPDWAQQILAGIGAAAQLLNPASLLLVPFVIIAMVLTVLISTMFMLASAFWPIVAGSLALPIGLGPQLFGRWLSVVVWAFIMGAVGPFVVRGGMELGVSRPAAYIASQAKEIVDTTVEQLTGQFRENRRIFAKTLNDLAVQNGWDPRVCGFEVFVDTDGKLNYRNVPPDGKALLSPVACGTMTKEAIAQGMRQMGTFVLGIGKGLVDMFQAWAQTLLMTAGGMAAALLIAGYLSSLVATFFGGLSLAVTAAAVGYATSVAARGVGGAGQMVQQAAGGLASAGQRAFTAGVEGVGGYILESPRTPSSWWSPPSGGDAPALPPSYQRTVEVRASGTEVPWAHRAEYGEGVEPAVVRPAPGVGQSVGYTGPGEVPSYKGAPEAPGRWTDRAKEVRPPETPSGTTLPAGGPPPGRWIDRSAYRKGGDED</sequence>
<feature type="transmembrane region" description="Helical" evidence="2">
    <location>
        <begin position="74"/>
        <end position="95"/>
    </location>
</feature>
<evidence type="ECO:0000313" key="4">
    <source>
        <dbReference type="Proteomes" id="UP000297244"/>
    </source>
</evidence>
<keyword evidence="2" id="KW-1133">Transmembrane helix</keyword>
<keyword evidence="2" id="KW-0812">Transmembrane</keyword>
<proteinExistence type="predicted"/>
<feature type="transmembrane region" description="Helical" evidence="2">
    <location>
        <begin position="259"/>
        <end position="278"/>
    </location>
</feature>